<gene>
    <name evidence="5" type="ORF">EXIGLDRAFT_831224</name>
</gene>
<keyword evidence="2" id="KW-0863">Zinc-finger</keyword>
<dbReference type="Pfam" id="PF14223">
    <property type="entry name" value="Retrotran_gag_2"/>
    <property type="match status" value="1"/>
</dbReference>
<keyword evidence="2" id="KW-0479">Metal-binding</keyword>
<evidence type="ECO:0000256" key="1">
    <source>
        <dbReference type="ARBA" id="ARBA00022664"/>
    </source>
</evidence>
<evidence type="ECO:0000313" key="6">
    <source>
        <dbReference type="Proteomes" id="UP000077266"/>
    </source>
</evidence>
<dbReference type="AlphaFoldDB" id="A0A165MWG2"/>
<evidence type="ECO:0000259" key="4">
    <source>
        <dbReference type="PROSITE" id="PS50158"/>
    </source>
</evidence>
<feature type="compositionally biased region" description="Basic residues" evidence="3">
    <location>
        <begin position="234"/>
        <end position="244"/>
    </location>
</feature>
<dbReference type="GO" id="GO:0006397">
    <property type="term" value="P:mRNA processing"/>
    <property type="evidence" value="ECO:0007669"/>
    <property type="project" value="UniProtKB-KW"/>
</dbReference>
<evidence type="ECO:0000313" key="5">
    <source>
        <dbReference type="EMBL" id="KZV99858.1"/>
    </source>
</evidence>
<keyword evidence="1" id="KW-0507">mRNA processing</keyword>
<dbReference type="PROSITE" id="PS50158">
    <property type="entry name" value="ZF_CCHC"/>
    <property type="match status" value="1"/>
</dbReference>
<dbReference type="InParanoid" id="A0A165MWG2"/>
<keyword evidence="2" id="KW-0862">Zinc</keyword>
<dbReference type="InterPro" id="IPR001878">
    <property type="entry name" value="Znf_CCHC"/>
</dbReference>
<dbReference type="GO" id="GO:0003676">
    <property type="term" value="F:nucleic acid binding"/>
    <property type="evidence" value="ECO:0007669"/>
    <property type="project" value="InterPro"/>
</dbReference>
<keyword evidence="6" id="KW-1185">Reference proteome</keyword>
<dbReference type="SUPFAM" id="SSF57756">
    <property type="entry name" value="Retrovirus zinc finger-like domains"/>
    <property type="match status" value="1"/>
</dbReference>
<sequence>MADHVIKIESLQGEHNYNAWRVQISDYLNELGLGGHIDGSTQLSTATDAAAWRKSDAKALRQIRMRVAKDIIVYVQDASTAKEAWDTLAETFRPAGAIGIVTVRRKLYRAQCPEGGDIEEHLRRMREWNSELNSLGQKLADGDFSLTILTSLPESWDSFIRSIDVEDLQGTALTPARISPAKLIARILQENKRREARNQNDTDDSAVLLAHKSRARCFRCDKRGHLAQDCNAKHPAKHKHRRKRPPIEDSSSSSSDSETDGDNAALVTDNMEFIGTVW</sequence>
<dbReference type="EMBL" id="KV425906">
    <property type="protein sequence ID" value="KZV99858.1"/>
    <property type="molecule type" value="Genomic_DNA"/>
</dbReference>
<name>A0A165MWG2_EXIGL</name>
<dbReference type="GO" id="GO:0008270">
    <property type="term" value="F:zinc ion binding"/>
    <property type="evidence" value="ECO:0007669"/>
    <property type="project" value="UniProtKB-KW"/>
</dbReference>
<dbReference type="PANTHER" id="PTHR47481:SF31">
    <property type="entry name" value="OS01G0873500 PROTEIN"/>
    <property type="match status" value="1"/>
</dbReference>
<feature type="region of interest" description="Disordered" evidence="3">
    <location>
        <begin position="231"/>
        <end position="266"/>
    </location>
</feature>
<proteinExistence type="predicted"/>
<evidence type="ECO:0000256" key="2">
    <source>
        <dbReference type="PROSITE-ProRule" id="PRU00047"/>
    </source>
</evidence>
<accession>A0A165MWG2</accession>
<dbReference type="STRING" id="1314781.A0A165MWG2"/>
<dbReference type="InterPro" id="IPR036875">
    <property type="entry name" value="Znf_CCHC_sf"/>
</dbReference>
<dbReference type="Gene3D" id="4.10.60.10">
    <property type="entry name" value="Zinc finger, CCHC-type"/>
    <property type="match status" value="1"/>
</dbReference>
<feature type="domain" description="CCHC-type" evidence="4">
    <location>
        <begin position="216"/>
        <end position="230"/>
    </location>
</feature>
<evidence type="ECO:0000256" key="3">
    <source>
        <dbReference type="SAM" id="MobiDB-lite"/>
    </source>
</evidence>
<protein>
    <recommendedName>
        <fullName evidence="4">CCHC-type domain-containing protein</fullName>
    </recommendedName>
</protein>
<reference evidence="5 6" key="1">
    <citation type="journal article" date="2016" name="Mol. Biol. Evol.">
        <title>Comparative Genomics of Early-Diverging Mushroom-Forming Fungi Provides Insights into the Origins of Lignocellulose Decay Capabilities.</title>
        <authorList>
            <person name="Nagy L.G."/>
            <person name="Riley R."/>
            <person name="Tritt A."/>
            <person name="Adam C."/>
            <person name="Daum C."/>
            <person name="Floudas D."/>
            <person name="Sun H."/>
            <person name="Yadav J.S."/>
            <person name="Pangilinan J."/>
            <person name="Larsson K.H."/>
            <person name="Matsuura K."/>
            <person name="Barry K."/>
            <person name="Labutti K."/>
            <person name="Kuo R."/>
            <person name="Ohm R.A."/>
            <person name="Bhattacharya S.S."/>
            <person name="Shirouzu T."/>
            <person name="Yoshinaga Y."/>
            <person name="Martin F.M."/>
            <person name="Grigoriev I.V."/>
            <person name="Hibbett D.S."/>
        </authorList>
    </citation>
    <scope>NUCLEOTIDE SEQUENCE [LARGE SCALE GENOMIC DNA]</scope>
    <source>
        <strain evidence="5 6">HHB12029</strain>
    </source>
</reference>
<organism evidence="5 6">
    <name type="scientific">Exidia glandulosa HHB12029</name>
    <dbReference type="NCBI Taxonomy" id="1314781"/>
    <lineage>
        <taxon>Eukaryota</taxon>
        <taxon>Fungi</taxon>
        <taxon>Dikarya</taxon>
        <taxon>Basidiomycota</taxon>
        <taxon>Agaricomycotina</taxon>
        <taxon>Agaricomycetes</taxon>
        <taxon>Auriculariales</taxon>
        <taxon>Exidiaceae</taxon>
        <taxon>Exidia</taxon>
    </lineage>
</organism>
<dbReference type="Proteomes" id="UP000077266">
    <property type="component" value="Unassembled WGS sequence"/>
</dbReference>
<dbReference type="PANTHER" id="PTHR47481">
    <property type="match status" value="1"/>
</dbReference>
<dbReference type="OrthoDB" id="2847449at2759"/>